<feature type="transmembrane region" description="Helical" evidence="1">
    <location>
        <begin position="59"/>
        <end position="77"/>
    </location>
</feature>
<dbReference type="NCBIfam" id="NF046080">
    <property type="entry name" value="PID_CTERM"/>
    <property type="match status" value="1"/>
</dbReference>
<evidence type="ECO:0000313" key="2">
    <source>
        <dbReference type="EMBL" id="GAA3975470.1"/>
    </source>
</evidence>
<protein>
    <recommendedName>
        <fullName evidence="4">VPDSG-CTERM protein sorting domain-containing protein</fullName>
    </recommendedName>
</protein>
<dbReference type="Proteomes" id="UP001501556">
    <property type="component" value="Unassembled WGS sequence"/>
</dbReference>
<gene>
    <name evidence="2" type="ORF">GCM10022407_21270</name>
</gene>
<evidence type="ECO:0000256" key="1">
    <source>
        <dbReference type="SAM" id="Phobius"/>
    </source>
</evidence>
<keyword evidence="1" id="KW-1133">Transmembrane helix</keyword>
<dbReference type="RefSeq" id="WP_345123996.1">
    <property type="nucleotide sequence ID" value="NZ_BAABDI010000013.1"/>
</dbReference>
<accession>A0ABP7Q2Y0</accession>
<dbReference type="NCBIfam" id="TIGR03867">
    <property type="entry name" value="MprA_tail"/>
    <property type="match status" value="1"/>
</dbReference>
<dbReference type="InterPro" id="IPR021206">
    <property type="entry name" value="MprA_tail"/>
</dbReference>
<keyword evidence="1" id="KW-0812">Transmembrane</keyword>
<reference evidence="3" key="1">
    <citation type="journal article" date="2019" name="Int. J. Syst. Evol. Microbiol.">
        <title>The Global Catalogue of Microorganisms (GCM) 10K type strain sequencing project: providing services to taxonomists for standard genome sequencing and annotation.</title>
        <authorList>
            <consortium name="The Broad Institute Genomics Platform"/>
            <consortium name="The Broad Institute Genome Sequencing Center for Infectious Disease"/>
            <person name="Wu L."/>
            <person name="Ma J."/>
        </authorList>
    </citation>
    <scope>NUCLEOTIDE SEQUENCE [LARGE SCALE GENOMIC DNA]</scope>
    <source>
        <strain evidence="3">JCM 17217</strain>
    </source>
</reference>
<comment type="caution">
    <text evidence="2">The sequence shown here is derived from an EMBL/GenBank/DDBJ whole genome shotgun (WGS) entry which is preliminary data.</text>
</comment>
<organism evidence="2 3">
    <name type="scientific">Hymenobacter antarcticus</name>
    <dbReference type="NCBI Taxonomy" id="486270"/>
    <lineage>
        <taxon>Bacteria</taxon>
        <taxon>Pseudomonadati</taxon>
        <taxon>Bacteroidota</taxon>
        <taxon>Cytophagia</taxon>
        <taxon>Cytophagales</taxon>
        <taxon>Hymenobacteraceae</taxon>
        <taxon>Hymenobacter</taxon>
    </lineage>
</organism>
<sequence length="86" mass="9162">MKPNSFLRLRFWLRAGSLWWFGPMLAVVRVLVLVVLAVGPGWAQPGSGGPGPAVDPTTIPLDGGVSLLLAGGVGYALRRLRQRRAA</sequence>
<dbReference type="InterPro" id="IPR058207">
    <property type="entry name" value="PID_CTERM"/>
</dbReference>
<keyword evidence="1" id="KW-0472">Membrane</keyword>
<name>A0ABP7Q2Y0_9BACT</name>
<keyword evidence="3" id="KW-1185">Reference proteome</keyword>
<proteinExistence type="predicted"/>
<dbReference type="EMBL" id="BAABDI010000013">
    <property type="protein sequence ID" value="GAA3975470.1"/>
    <property type="molecule type" value="Genomic_DNA"/>
</dbReference>
<evidence type="ECO:0000313" key="3">
    <source>
        <dbReference type="Proteomes" id="UP001501556"/>
    </source>
</evidence>
<evidence type="ECO:0008006" key="4">
    <source>
        <dbReference type="Google" id="ProtNLM"/>
    </source>
</evidence>